<reference evidence="2 3" key="2">
    <citation type="journal article" date="2013" name="Plant Cell Physiol.">
        <title>Rice Annotation Project Database (RAP-DB): an integrative and interactive database for rice genomics.</title>
        <authorList>
            <person name="Sakai H."/>
            <person name="Lee S.S."/>
            <person name="Tanaka T."/>
            <person name="Numa H."/>
            <person name="Kim J."/>
            <person name="Kawahara Y."/>
            <person name="Wakimoto H."/>
            <person name="Yang C.C."/>
            <person name="Iwamoto M."/>
            <person name="Abe T."/>
            <person name="Yamada Y."/>
            <person name="Muto A."/>
            <person name="Inokuchi H."/>
            <person name="Ikemura T."/>
            <person name="Matsumoto T."/>
            <person name="Sasaki T."/>
            <person name="Itoh T."/>
        </authorList>
    </citation>
    <scope>NUCLEOTIDE SEQUENCE [LARGE SCALE GENOMIC DNA]</scope>
    <source>
        <strain evidence="3">cv. Nipponbare</strain>
    </source>
</reference>
<dbReference type="InParanoid" id="A0A0P0Y4L4"/>
<evidence type="ECO:0000313" key="2">
    <source>
        <dbReference type="EMBL" id="BAT14926.1"/>
    </source>
</evidence>
<keyword evidence="3" id="KW-1185">Reference proteome</keyword>
<reference evidence="3" key="1">
    <citation type="journal article" date="2005" name="Nature">
        <title>The map-based sequence of the rice genome.</title>
        <authorList>
            <consortium name="International rice genome sequencing project (IRGSP)"/>
            <person name="Matsumoto T."/>
            <person name="Wu J."/>
            <person name="Kanamori H."/>
            <person name="Katayose Y."/>
            <person name="Fujisawa M."/>
            <person name="Namiki N."/>
            <person name="Mizuno H."/>
            <person name="Yamamoto K."/>
            <person name="Antonio B.A."/>
            <person name="Baba T."/>
            <person name="Sakata K."/>
            <person name="Nagamura Y."/>
            <person name="Aoki H."/>
            <person name="Arikawa K."/>
            <person name="Arita K."/>
            <person name="Bito T."/>
            <person name="Chiden Y."/>
            <person name="Fujitsuka N."/>
            <person name="Fukunaka R."/>
            <person name="Hamada M."/>
            <person name="Harada C."/>
            <person name="Hayashi A."/>
            <person name="Hijishita S."/>
            <person name="Honda M."/>
            <person name="Hosokawa S."/>
            <person name="Ichikawa Y."/>
            <person name="Idonuma A."/>
            <person name="Iijima M."/>
            <person name="Ikeda M."/>
            <person name="Ikeno M."/>
            <person name="Ito K."/>
            <person name="Ito S."/>
            <person name="Ito T."/>
            <person name="Ito Y."/>
            <person name="Ito Y."/>
            <person name="Iwabuchi A."/>
            <person name="Kamiya K."/>
            <person name="Karasawa W."/>
            <person name="Kurita K."/>
            <person name="Katagiri S."/>
            <person name="Kikuta A."/>
            <person name="Kobayashi H."/>
            <person name="Kobayashi N."/>
            <person name="Machita K."/>
            <person name="Maehara T."/>
            <person name="Masukawa M."/>
            <person name="Mizubayashi T."/>
            <person name="Mukai Y."/>
            <person name="Nagasaki H."/>
            <person name="Nagata Y."/>
            <person name="Naito S."/>
            <person name="Nakashima M."/>
            <person name="Nakama Y."/>
            <person name="Nakamichi Y."/>
            <person name="Nakamura M."/>
            <person name="Meguro A."/>
            <person name="Negishi M."/>
            <person name="Ohta I."/>
            <person name="Ohta T."/>
            <person name="Okamoto M."/>
            <person name="Ono N."/>
            <person name="Saji S."/>
            <person name="Sakaguchi M."/>
            <person name="Sakai K."/>
            <person name="Shibata M."/>
            <person name="Shimokawa T."/>
            <person name="Song J."/>
            <person name="Takazaki Y."/>
            <person name="Terasawa K."/>
            <person name="Tsugane M."/>
            <person name="Tsuji K."/>
            <person name="Ueda S."/>
            <person name="Waki K."/>
            <person name="Yamagata H."/>
            <person name="Yamamoto M."/>
            <person name="Yamamoto S."/>
            <person name="Yamane H."/>
            <person name="Yoshiki S."/>
            <person name="Yoshihara R."/>
            <person name="Yukawa K."/>
            <person name="Zhong H."/>
            <person name="Yano M."/>
            <person name="Yuan Q."/>
            <person name="Ouyang S."/>
            <person name="Liu J."/>
            <person name="Jones K.M."/>
            <person name="Gansberger K."/>
            <person name="Moffat K."/>
            <person name="Hill J."/>
            <person name="Bera J."/>
            <person name="Fadrosh D."/>
            <person name="Jin S."/>
            <person name="Johri S."/>
            <person name="Kim M."/>
            <person name="Overton L."/>
            <person name="Reardon M."/>
            <person name="Tsitrin T."/>
            <person name="Vuong H."/>
            <person name="Weaver B."/>
            <person name="Ciecko A."/>
            <person name="Tallon L."/>
            <person name="Jackson J."/>
            <person name="Pai G."/>
            <person name="Aken S.V."/>
            <person name="Utterback T."/>
            <person name="Reidmuller S."/>
            <person name="Feldblyum T."/>
            <person name="Hsiao J."/>
            <person name="Zismann V."/>
            <person name="Iobst S."/>
            <person name="de Vazeille A.R."/>
            <person name="Buell C.R."/>
            <person name="Ying K."/>
            <person name="Li Y."/>
            <person name="Lu T."/>
            <person name="Huang Y."/>
            <person name="Zhao Q."/>
            <person name="Feng Q."/>
            <person name="Zhang L."/>
            <person name="Zhu J."/>
            <person name="Weng Q."/>
            <person name="Mu J."/>
            <person name="Lu Y."/>
            <person name="Fan D."/>
            <person name="Liu Y."/>
            <person name="Guan J."/>
            <person name="Zhang Y."/>
            <person name="Yu S."/>
            <person name="Liu X."/>
            <person name="Zhang Y."/>
            <person name="Hong G."/>
            <person name="Han B."/>
            <person name="Choisne N."/>
            <person name="Demange N."/>
            <person name="Orjeda G."/>
            <person name="Samain S."/>
            <person name="Cattolico L."/>
            <person name="Pelletier E."/>
            <person name="Couloux A."/>
            <person name="Segurens B."/>
            <person name="Wincker P."/>
            <person name="D'Hont A."/>
            <person name="Scarpelli C."/>
            <person name="Weissenbach J."/>
            <person name="Salanoubat M."/>
            <person name="Quetier F."/>
            <person name="Yu Y."/>
            <person name="Kim H.R."/>
            <person name="Rambo T."/>
            <person name="Currie J."/>
            <person name="Collura K."/>
            <person name="Luo M."/>
            <person name="Yang T."/>
            <person name="Ammiraju J.S.S."/>
            <person name="Engler F."/>
            <person name="Soderlund C."/>
            <person name="Wing R.A."/>
            <person name="Palmer L.E."/>
            <person name="de la Bastide M."/>
            <person name="Spiegel L."/>
            <person name="Nascimento L."/>
            <person name="Zutavern T."/>
            <person name="O'Shaughnessy A."/>
            <person name="Dike S."/>
            <person name="Dedhia N."/>
            <person name="Preston R."/>
            <person name="Balija V."/>
            <person name="McCombie W.R."/>
            <person name="Chow T."/>
            <person name="Chen H."/>
            <person name="Chung M."/>
            <person name="Chen C."/>
            <person name="Shaw J."/>
            <person name="Wu H."/>
            <person name="Hsiao K."/>
            <person name="Chao Y."/>
            <person name="Chu M."/>
            <person name="Cheng C."/>
            <person name="Hour A."/>
            <person name="Lee P."/>
            <person name="Lin S."/>
            <person name="Lin Y."/>
            <person name="Liou J."/>
            <person name="Liu S."/>
            <person name="Hsing Y."/>
            <person name="Raghuvanshi S."/>
            <person name="Mohanty A."/>
            <person name="Bharti A.K."/>
            <person name="Gaur A."/>
            <person name="Gupta V."/>
            <person name="Kumar D."/>
            <person name="Ravi V."/>
            <person name="Vij S."/>
            <person name="Kapur A."/>
            <person name="Khurana P."/>
            <person name="Khurana P."/>
            <person name="Khurana J.P."/>
            <person name="Tyagi A.K."/>
            <person name="Gaikwad K."/>
            <person name="Singh A."/>
            <person name="Dalal V."/>
            <person name="Srivastava S."/>
            <person name="Dixit A."/>
            <person name="Pal A.K."/>
            <person name="Ghazi I.A."/>
            <person name="Yadav M."/>
            <person name="Pandit A."/>
            <person name="Bhargava A."/>
            <person name="Sureshbabu K."/>
            <person name="Batra K."/>
            <person name="Sharma T.R."/>
            <person name="Mohapatra T."/>
            <person name="Singh N.K."/>
            <person name="Messing J."/>
            <person name="Nelson A.B."/>
            <person name="Fuks G."/>
            <person name="Kavchok S."/>
            <person name="Keizer G."/>
            <person name="Linton E."/>
            <person name="Llaca V."/>
            <person name="Song R."/>
            <person name="Tanyolac B."/>
            <person name="Young S."/>
            <person name="Ho-Il K."/>
            <person name="Hahn J.H."/>
            <person name="Sangsakoo G."/>
            <person name="Vanavichit A."/>
            <person name="de Mattos Luiz.A.T."/>
            <person name="Zimmer P.D."/>
            <person name="Malone G."/>
            <person name="Dellagostin O."/>
            <person name="de Oliveira A.C."/>
            <person name="Bevan M."/>
            <person name="Bancroft I."/>
            <person name="Minx P."/>
            <person name="Cordum H."/>
            <person name="Wilson R."/>
            <person name="Cheng Z."/>
            <person name="Jin W."/>
            <person name="Jiang J."/>
            <person name="Leong S.A."/>
            <person name="Iwama H."/>
            <person name="Gojobori T."/>
            <person name="Itoh T."/>
            <person name="Niimura Y."/>
            <person name="Fujii Y."/>
            <person name="Habara T."/>
            <person name="Sakai H."/>
            <person name="Sato Y."/>
            <person name="Wilson G."/>
            <person name="Kumar K."/>
            <person name="McCouch S."/>
            <person name="Juretic N."/>
            <person name="Hoen D."/>
            <person name="Wright S."/>
            <person name="Bruskiewich R."/>
            <person name="Bureau T."/>
            <person name="Miyao A."/>
            <person name="Hirochika H."/>
            <person name="Nishikawa T."/>
            <person name="Kadowaki K."/>
            <person name="Sugiura M."/>
            <person name="Burr B."/>
            <person name="Sasaki T."/>
        </authorList>
    </citation>
    <scope>NUCLEOTIDE SEQUENCE [LARGE SCALE GENOMIC DNA]</scope>
    <source>
        <strain evidence="3">cv. Nipponbare</strain>
    </source>
</reference>
<proteinExistence type="predicted"/>
<sequence length="137" mass="14956">MAPIILGQHSLSLEWRQRRLLSSPRGSKDNSCSTFPMAAPPPPPWNGGNGCSPTTPTRHPPPLLLGGGAYSPSLEWRQRQPVQGLALALIPSPSWYASFTGLQPPMLPMSHLEGRWPTTPRARRHTHVAKKESKGNA</sequence>
<evidence type="ECO:0000256" key="1">
    <source>
        <dbReference type="SAM" id="MobiDB-lite"/>
    </source>
</evidence>
<dbReference type="Proteomes" id="UP000059680">
    <property type="component" value="Chromosome 11"/>
</dbReference>
<feature type="region of interest" description="Disordered" evidence="1">
    <location>
        <begin position="22"/>
        <end position="69"/>
    </location>
</feature>
<dbReference type="AlphaFoldDB" id="A0A0P0Y4L4"/>
<gene>
    <name evidence="2" type="ordered locus">Os11g0626933</name>
    <name evidence="2" type="ORF">OSNPB_110626933</name>
</gene>
<name>A0A0P0Y4L4_ORYSJ</name>
<organism evidence="2 3">
    <name type="scientific">Oryza sativa subsp. japonica</name>
    <name type="common">Rice</name>
    <dbReference type="NCBI Taxonomy" id="39947"/>
    <lineage>
        <taxon>Eukaryota</taxon>
        <taxon>Viridiplantae</taxon>
        <taxon>Streptophyta</taxon>
        <taxon>Embryophyta</taxon>
        <taxon>Tracheophyta</taxon>
        <taxon>Spermatophyta</taxon>
        <taxon>Magnoliopsida</taxon>
        <taxon>Liliopsida</taxon>
        <taxon>Poales</taxon>
        <taxon>Poaceae</taxon>
        <taxon>BOP clade</taxon>
        <taxon>Oryzoideae</taxon>
        <taxon>Oryzeae</taxon>
        <taxon>Oryzinae</taxon>
        <taxon>Oryza</taxon>
        <taxon>Oryza sativa</taxon>
    </lineage>
</organism>
<accession>A0A0P0Y4L4</accession>
<protein>
    <submittedName>
        <fullName evidence="2">Os11g0626933 protein</fullName>
    </submittedName>
</protein>
<reference evidence="2 3" key="3">
    <citation type="journal article" date="2013" name="Rice">
        <title>Improvement of the Oryza sativa Nipponbare reference genome using next generation sequence and optical map data.</title>
        <authorList>
            <person name="Kawahara Y."/>
            <person name="de la Bastide M."/>
            <person name="Hamilton J.P."/>
            <person name="Kanamori H."/>
            <person name="McCombie W.R."/>
            <person name="Ouyang S."/>
            <person name="Schwartz D.C."/>
            <person name="Tanaka T."/>
            <person name="Wu J."/>
            <person name="Zhou S."/>
            <person name="Childs K.L."/>
            <person name="Davidson R.M."/>
            <person name="Lin H."/>
            <person name="Quesada-Ocampo L."/>
            <person name="Vaillancourt B."/>
            <person name="Sakai H."/>
            <person name="Lee S.S."/>
            <person name="Kim J."/>
            <person name="Numa H."/>
            <person name="Itoh T."/>
            <person name="Buell C.R."/>
            <person name="Matsumoto T."/>
        </authorList>
    </citation>
    <scope>NUCLEOTIDE SEQUENCE [LARGE SCALE GENOMIC DNA]</scope>
    <source>
        <strain evidence="3">cv. Nipponbare</strain>
    </source>
</reference>
<dbReference type="EMBL" id="AP014967">
    <property type="protein sequence ID" value="BAT14926.1"/>
    <property type="molecule type" value="Genomic_DNA"/>
</dbReference>
<evidence type="ECO:0000313" key="3">
    <source>
        <dbReference type="Proteomes" id="UP000059680"/>
    </source>
</evidence>
<dbReference type="PaxDb" id="39947-A0A0P0Y4L4"/>
<feature type="region of interest" description="Disordered" evidence="1">
    <location>
        <begin position="117"/>
        <end position="137"/>
    </location>
</feature>